<comment type="caution">
    <text evidence="1">The sequence shown here is derived from an EMBL/GenBank/DDBJ whole genome shotgun (WGS) entry which is preliminary data.</text>
</comment>
<name>A0ACB8WH78_9TELE</name>
<evidence type="ECO:0000313" key="1">
    <source>
        <dbReference type="EMBL" id="KAI3367071.1"/>
    </source>
</evidence>
<evidence type="ECO:0000313" key="2">
    <source>
        <dbReference type="Proteomes" id="UP000831701"/>
    </source>
</evidence>
<organism evidence="1 2">
    <name type="scientific">Scortum barcoo</name>
    <name type="common">barcoo grunter</name>
    <dbReference type="NCBI Taxonomy" id="214431"/>
    <lineage>
        <taxon>Eukaryota</taxon>
        <taxon>Metazoa</taxon>
        <taxon>Chordata</taxon>
        <taxon>Craniata</taxon>
        <taxon>Vertebrata</taxon>
        <taxon>Euteleostomi</taxon>
        <taxon>Actinopterygii</taxon>
        <taxon>Neopterygii</taxon>
        <taxon>Teleostei</taxon>
        <taxon>Neoteleostei</taxon>
        <taxon>Acanthomorphata</taxon>
        <taxon>Eupercaria</taxon>
        <taxon>Centrarchiformes</taxon>
        <taxon>Terapontoidei</taxon>
        <taxon>Terapontidae</taxon>
        <taxon>Scortum</taxon>
    </lineage>
</organism>
<keyword evidence="2" id="KW-1185">Reference proteome</keyword>
<dbReference type="EMBL" id="CM041540">
    <property type="protein sequence ID" value="KAI3367071.1"/>
    <property type="molecule type" value="Genomic_DNA"/>
</dbReference>
<proteinExistence type="predicted"/>
<protein>
    <submittedName>
        <fullName evidence="1">Uncharacterized protein</fullName>
    </submittedName>
</protein>
<reference evidence="1" key="1">
    <citation type="submission" date="2022-04" db="EMBL/GenBank/DDBJ databases">
        <title>Jade perch genome.</title>
        <authorList>
            <person name="Chao B."/>
        </authorList>
    </citation>
    <scope>NUCLEOTIDE SEQUENCE</scope>
    <source>
        <strain evidence="1">CB-2022</strain>
    </source>
</reference>
<dbReference type="Proteomes" id="UP000831701">
    <property type="component" value="Chromosome 10"/>
</dbReference>
<accession>A0ACB8WH78</accession>
<gene>
    <name evidence="1" type="ORF">L3Q82_009273</name>
</gene>
<sequence length="311" mass="34716">MRPYNLPRELISTIVIAVYIPPSADAAVACEVISSTAAKLQTDHPDAFMVITGDFNHGSLDKTLNNFHQYVDCPTRDNKTLDLLYANAMDAYDATALPPLGRSDHNLVMMTPSPDCALLLQQQALDYQRILKALLNKKKRAFRAGDREKQRRVQHELRDMLRTCKDNYRRKLEAKLQQNNVRDVWTGMKHITGMKGKDRQTSGSLDRANQFNQFFNRFSSPPASLPYDTSGPITTHPHCPRWLARPTPQHFPVQHLSICPPLLLPTPSPSSTEDIRINPCPTVTTGQVKKAAGKTTPAKGLQALMASHPGS</sequence>